<feature type="compositionally biased region" description="Basic and acidic residues" evidence="1">
    <location>
        <begin position="67"/>
        <end position="86"/>
    </location>
</feature>
<name>A0A135TI51_9PEZI</name>
<feature type="region of interest" description="Disordered" evidence="1">
    <location>
        <begin position="50"/>
        <end position="116"/>
    </location>
</feature>
<dbReference type="Proteomes" id="UP000070054">
    <property type="component" value="Unassembled WGS sequence"/>
</dbReference>
<organism evidence="2 3">
    <name type="scientific">Colletotrichum nymphaeae SA-01</name>
    <dbReference type="NCBI Taxonomy" id="1460502"/>
    <lineage>
        <taxon>Eukaryota</taxon>
        <taxon>Fungi</taxon>
        <taxon>Dikarya</taxon>
        <taxon>Ascomycota</taxon>
        <taxon>Pezizomycotina</taxon>
        <taxon>Sordariomycetes</taxon>
        <taxon>Hypocreomycetidae</taxon>
        <taxon>Glomerellales</taxon>
        <taxon>Glomerellaceae</taxon>
        <taxon>Colletotrichum</taxon>
        <taxon>Colletotrichum acutatum species complex</taxon>
    </lineage>
</organism>
<proteinExistence type="predicted"/>
<accession>A0A135TI51</accession>
<dbReference type="AlphaFoldDB" id="A0A135TI51"/>
<evidence type="ECO:0000313" key="3">
    <source>
        <dbReference type="Proteomes" id="UP000070054"/>
    </source>
</evidence>
<gene>
    <name evidence="2" type="ORF">CNYM01_01358</name>
</gene>
<keyword evidence="3" id="KW-1185">Reference proteome</keyword>
<feature type="region of interest" description="Disordered" evidence="1">
    <location>
        <begin position="1"/>
        <end position="30"/>
    </location>
</feature>
<reference evidence="2 3" key="1">
    <citation type="submission" date="2014-02" db="EMBL/GenBank/DDBJ databases">
        <title>The genome sequence of Colletotrichum nymphaeae SA-01.</title>
        <authorList>
            <person name="Baroncelli R."/>
            <person name="Thon M.R."/>
        </authorList>
    </citation>
    <scope>NUCLEOTIDE SEQUENCE [LARGE SCALE GENOMIC DNA]</scope>
    <source>
        <strain evidence="2 3">SA-01</strain>
    </source>
</reference>
<sequence>MSIEDDNDSEPCRIRSDNDDEERMTTMSESMEDILDIKTESIVDFPKLSCRSKDQTAPDPLGSSTHCGDEIIPDPRKSSSYLREEIAPGPPEEPLRLDSLFAPDHPNESPSLETEVSSSSLNSCCNLETEATSNPLETTPWLGKESTSDGLVAENASDSLRVSDDFEHKAVCDYSKTTSRLESLPAELRFLLLSWMPDLPTLHSVINASPVLHAQYRKTRDTLLFTCLSKELDGYYVDAFATLRSRVAILGPKRTDDMCEQFLSDDYDTVLSGKHIVRDFDRPSGGQIRWMAAFHFSVARPIARLYANWALGNLRQAVSSVSQFTSGETSISTRTGADDVISLSRSEEIRIYRAIYRFETYCHLFGRNKGLRSYGFRSDKICDTFFGIFDPWDVEAFGSVYLFIKSKYDRLFDEVKDDVADTNPKFNDRSSGLTPFDSWDLVTPALRSEIMNSTTARGLRPLLRLLRIDNHETLVNKMLSTLAMDRDIDECLEHVLDWSAQHERRVSSPRFPTARDKLERAKTSMKFMGDNVPALSPPLAWVLLWNGQYSNVFGGFVPEELRRWGYVMWDEQR</sequence>
<evidence type="ECO:0000256" key="1">
    <source>
        <dbReference type="SAM" id="MobiDB-lite"/>
    </source>
</evidence>
<dbReference type="OrthoDB" id="5304511at2759"/>
<protein>
    <submittedName>
        <fullName evidence="2">Uncharacterized protein</fullName>
    </submittedName>
</protein>
<dbReference type="EMBL" id="JEMN01001107">
    <property type="protein sequence ID" value="KXH47840.1"/>
    <property type="molecule type" value="Genomic_DNA"/>
</dbReference>
<evidence type="ECO:0000313" key="2">
    <source>
        <dbReference type="EMBL" id="KXH47840.1"/>
    </source>
</evidence>
<comment type="caution">
    <text evidence="2">The sequence shown here is derived from an EMBL/GenBank/DDBJ whole genome shotgun (WGS) entry which is preliminary data.</text>
</comment>